<dbReference type="Proteomes" id="UP000563898">
    <property type="component" value="Unassembled WGS sequence"/>
</dbReference>
<feature type="signal peptide" evidence="3">
    <location>
        <begin position="1"/>
        <end position="26"/>
    </location>
</feature>
<organism evidence="4 5">
    <name type="scientific">Gordonia polyisoprenivorans</name>
    <dbReference type="NCBI Taxonomy" id="84595"/>
    <lineage>
        <taxon>Bacteria</taxon>
        <taxon>Bacillati</taxon>
        <taxon>Actinomycetota</taxon>
        <taxon>Actinomycetes</taxon>
        <taxon>Mycobacteriales</taxon>
        <taxon>Gordoniaceae</taxon>
        <taxon>Gordonia</taxon>
    </lineage>
</organism>
<evidence type="ECO:0000256" key="1">
    <source>
        <dbReference type="ARBA" id="ARBA00022801"/>
    </source>
</evidence>
<keyword evidence="1" id="KW-0378">Hydrolase</keyword>
<dbReference type="GO" id="GO:0016787">
    <property type="term" value="F:hydrolase activity"/>
    <property type="evidence" value="ECO:0007669"/>
    <property type="project" value="UniProtKB-KW"/>
</dbReference>
<dbReference type="InterPro" id="IPR000675">
    <property type="entry name" value="Cutinase/axe"/>
</dbReference>
<dbReference type="AlphaFoldDB" id="A0A846WH48"/>
<dbReference type="SUPFAM" id="SSF53474">
    <property type="entry name" value="alpha/beta-Hydrolases"/>
    <property type="match status" value="1"/>
</dbReference>
<evidence type="ECO:0000313" key="4">
    <source>
        <dbReference type="EMBL" id="NKY00798.1"/>
    </source>
</evidence>
<evidence type="ECO:0000256" key="2">
    <source>
        <dbReference type="SAM" id="MobiDB-lite"/>
    </source>
</evidence>
<feature type="region of interest" description="Disordered" evidence="2">
    <location>
        <begin position="368"/>
        <end position="402"/>
    </location>
</feature>
<dbReference type="EMBL" id="JAAXPC010000002">
    <property type="protein sequence ID" value="NKY00798.1"/>
    <property type="molecule type" value="Genomic_DNA"/>
</dbReference>
<name>A0A846WH48_9ACTN</name>
<proteinExistence type="predicted"/>
<gene>
    <name evidence="4" type="ORF">HGA05_04355</name>
</gene>
<dbReference type="SMART" id="SM01110">
    <property type="entry name" value="Cutinase"/>
    <property type="match status" value="1"/>
</dbReference>
<reference evidence="4 5" key="1">
    <citation type="submission" date="2020-04" db="EMBL/GenBank/DDBJ databases">
        <title>MicrobeNet Type strains.</title>
        <authorList>
            <person name="Nicholson A.C."/>
        </authorList>
    </citation>
    <scope>NUCLEOTIDE SEQUENCE [LARGE SCALE GENOMIC DNA]</scope>
    <source>
        <strain evidence="4 5">ATCC BAA-14</strain>
    </source>
</reference>
<keyword evidence="3" id="KW-0732">Signal</keyword>
<dbReference type="Gene3D" id="3.40.50.1820">
    <property type="entry name" value="alpha/beta hydrolase"/>
    <property type="match status" value="1"/>
</dbReference>
<protein>
    <submittedName>
        <fullName evidence="4">PE-PPE domain-containing protein</fullName>
    </submittedName>
</protein>
<evidence type="ECO:0000313" key="5">
    <source>
        <dbReference type="Proteomes" id="UP000563898"/>
    </source>
</evidence>
<sequence length="418" mass="44122">MGRVRRVVVGVTAVCAAAVCAVMTMAAGIVPASAATDDGLPTIRRQPSWLPPDLGRDSTVVLAPGTTDFDPIRAHDIVGGSAPAGADQYGRTVGLGFFDPYRPNVEIVDYPEAFGFTVAGRPVGIVGHDAYNTSVDEGTATGLADAQRAWIAQGRKGTIVLSGYSQGSAVAMNIAYLLHQRYAAGIPGAIPDSNVVVVTGADTRFPDTGAENVFPSVLPGAYTNGPRDPAATGSTRVISYCIKGDLVCDMANPIADPLGWAFYLAPGATIHGKFGDQVNKFPVERTWSSGNTTYVVLDGGNPWGMWLRKEGVPLPANFDETLDRLIPVPEPGQPSTDAAGNRVPTPREVQQSLSARLRWDVPVTDPDARAAQRRAHPAPTVQPQIGLTRPADRRRQPPRLPTPAELAALFASLGRPAH</sequence>
<comment type="caution">
    <text evidence="4">The sequence shown here is derived from an EMBL/GenBank/DDBJ whole genome shotgun (WGS) entry which is preliminary data.</text>
</comment>
<feature type="chain" id="PRO_5039571219" evidence="3">
    <location>
        <begin position="27"/>
        <end position="418"/>
    </location>
</feature>
<dbReference type="InterPro" id="IPR029058">
    <property type="entry name" value="AB_hydrolase_fold"/>
</dbReference>
<dbReference type="Pfam" id="PF01083">
    <property type="entry name" value="Cutinase"/>
    <property type="match status" value="1"/>
</dbReference>
<accession>A0A846WH48</accession>
<evidence type="ECO:0000256" key="3">
    <source>
        <dbReference type="SAM" id="SignalP"/>
    </source>
</evidence>